<feature type="compositionally biased region" description="Gly residues" evidence="1">
    <location>
        <begin position="50"/>
        <end position="59"/>
    </location>
</feature>
<reference evidence="2" key="1">
    <citation type="submission" date="2020-02" db="EMBL/GenBank/DDBJ databases">
        <authorList>
            <person name="Meier V. D."/>
        </authorList>
    </citation>
    <scope>NUCLEOTIDE SEQUENCE</scope>
    <source>
        <strain evidence="2">AVDCRST_MAG89</strain>
    </source>
</reference>
<feature type="compositionally biased region" description="Low complexity" evidence="1">
    <location>
        <begin position="36"/>
        <end position="46"/>
    </location>
</feature>
<evidence type="ECO:0000313" key="2">
    <source>
        <dbReference type="EMBL" id="CAA9344328.1"/>
    </source>
</evidence>
<feature type="compositionally biased region" description="Low complexity" evidence="1">
    <location>
        <begin position="365"/>
        <end position="386"/>
    </location>
</feature>
<protein>
    <submittedName>
        <fullName evidence="2">Uncharacterized protein</fullName>
    </submittedName>
</protein>
<feature type="compositionally biased region" description="Low complexity" evidence="1">
    <location>
        <begin position="69"/>
        <end position="84"/>
    </location>
</feature>
<feature type="compositionally biased region" description="Basic residues" evidence="1">
    <location>
        <begin position="246"/>
        <end position="258"/>
    </location>
</feature>
<feature type="region of interest" description="Disordered" evidence="1">
    <location>
        <begin position="314"/>
        <end position="479"/>
    </location>
</feature>
<organism evidence="2">
    <name type="scientific">uncultured Gemmatimonadota bacterium</name>
    <dbReference type="NCBI Taxonomy" id="203437"/>
    <lineage>
        <taxon>Bacteria</taxon>
        <taxon>Pseudomonadati</taxon>
        <taxon>Gemmatimonadota</taxon>
        <taxon>environmental samples</taxon>
    </lineage>
</organism>
<evidence type="ECO:0000256" key="1">
    <source>
        <dbReference type="SAM" id="MobiDB-lite"/>
    </source>
</evidence>
<sequence>DDVRSPRPPVARGRVPVAGAGWGRAAFRAGGRHAEPAAGAGAAPGRPGRRGGAGRGTAGRGLRRRGQRPRGAASRASPQQQLQPRLRERARAGRGADLQPAQHLRRQPEPFRPPVPGRPGGAGHSRGLSPARCRRGGAGGHPDGRAAADASGVPARAAGRAAGGHPGHQPGPGRRAGAAGRAVRGGGPRLSLRRAARPGGAQQPGAAGHPGAGRARAGAAGAAPHHQPSRGPAHPPDDGAAAGNGGRHRRPLRGRGARGFRGAGRASRRARRAAAGPGVRRAGPGRALGHAAHGLRQPGERVAGVSAGVVAAAAGGRAGPGGVPRGERPRPRVHAAERRLVHRPLAAAGRELSPLRRHARPQRPAPGARPGFRGRPAGAAGAGNRQRAGRRGARRDGPRARHLRGRAPDRRRGRGGLSPGLAALRPRPGDAAGRVRRAAGAADRAHQRGARHLRPVPGGGRAGARAGPAHSVALGDRTV</sequence>
<gene>
    <name evidence="2" type="ORF">AVDCRST_MAG89-2783</name>
</gene>
<proteinExistence type="predicted"/>
<dbReference type="EMBL" id="CADCTV010000581">
    <property type="protein sequence ID" value="CAA9344328.1"/>
    <property type="molecule type" value="Genomic_DNA"/>
</dbReference>
<feature type="compositionally biased region" description="Basic residues" evidence="1">
    <location>
        <begin position="400"/>
        <end position="414"/>
    </location>
</feature>
<feature type="compositionally biased region" description="Low complexity" evidence="1">
    <location>
        <begin position="167"/>
        <end position="182"/>
    </location>
</feature>
<feature type="compositionally biased region" description="Basic and acidic residues" evidence="1">
    <location>
        <begin position="325"/>
        <end position="339"/>
    </location>
</feature>
<feature type="region of interest" description="Disordered" evidence="1">
    <location>
        <begin position="1"/>
        <end position="300"/>
    </location>
</feature>
<feature type="non-terminal residue" evidence="2">
    <location>
        <position position="479"/>
    </location>
</feature>
<accession>A0A6J4LXB7</accession>
<feature type="compositionally biased region" description="Low complexity" evidence="1">
    <location>
        <begin position="197"/>
        <end position="232"/>
    </location>
</feature>
<feature type="compositionally biased region" description="Low complexity" evidence="1">
    <location>
        <begin position="273"/>
        <end position="287"/>
    </location>
</feature>
<dbReference type="AlphaFoldDB" id="A0A6J4LXB7"/>
<feature type="non-terminal residue" evidence="2">
    <location>
        <position position="1"/>
    </location>
</feature>
<feature type="compositionally biased region" description="Low complexity" evidence="1">
    <location>
        <begin position="10"/>
        <end position="29"/>
    </location>
</feature>
<name>A0A6J4LXB7_9BACT</name>
<feature type="compositionally biased region" description="Low complexity" evidence="1">
    <location>
        <begin position="419"/>
        <end position="442"/>
    </location>
</feature>